<keyword evidence="6" id="KW-0274">FAD</keyword>
<dbReference type="CDD" id="cd06218">
    <property type="entry name" value="DHOD_e_trans"/>
    <property type="match status" value="1"/>
</dbReference>
<keyword evidence="5" id="KW-0479">Metal-binding</keyword>
<dbReference type="SUPFAM" id="SSF63380">
    <property type="entry name" value="Riboflavin synthase domain-like"/>
    <property type="match status" value="1"/>
</dbReference>
<dbReference type="InterPro" id="IPR017938">
    <property type="entry name" value="Riboflavin_synthase-like_b-brl"/>
</dbReference>
<keyword evidence="8" id="KW-0408">Iron</keyword>
<evidence type="ECO:0000256" key="3">
    <source>
        <dbReference type="ARBA" id="ARBA00022630"/>
    </source>
</evidence>
<keyword evidence="7" id="KW-0249">Electron transport</keyword>
<dbReference type="InterPro" id="IPR008333">
    <property type="entry name" value="Cbr1-like_FAD-bd_dom"/>
</dbReference>
<evidence type="ECO:0000256" key="5">
    <source>
        <dbReference type="ARBA" id="ARBA00022723"/>
    </source>
</evidence>
<dbReference type="Pfam" id="PF10418">
    <property type="entry name" value="DHODB_Fe-S_bind"/>
    <property type="match status" value="1"/>
</dbReference>
<dbReference type="SUPFAM" id="SSF52343">
    <property type="entry name" value="Ferredoxin reductase-like, C-terminal NADP-linked domain"/>
    <property type="match status" value="1"/>
</dbReference>
<organism evidence="12 13">
    <name type="scientific">Porphyromonas miyakawae</name>
    <dbReference type="NCBI Taxonomy" id="3137470"/>
    <lineage>
        <taxon>Bacteria</taxon>
        <taxon>Pseudomonadati</taxon>
        <taxon>Bacteroidota</taxon>
        <taxon>Bacteroidia</taxon>
        <taxon>Bacteroidales</taxon>
        <taxon>Porphyromonadaceae</taxon>
        <taxon>Porphyromonas</taxon>
    </lineage>
</organism>
<accession>A0ABQ0E1Y8</accession>
<name>A0ABQ0E1Y8_9PORP</name>
<dbReference type="InterPro" id="IPR017927">
    <property type="entry name" value="FAD-bd_FR_type"/>
</dbReference>
<comment type="similarity">
    <text evidence="1">Belongs to the PyrK family.</text>
</comment>
<dbReference type="InterPro" id="IPR039261">
    <property type="entry name" value="FNR_nucleotide-bd"/>
</dbReference>
<comment type="caution">
    <text evidence="12">The sequence shown here is derived from an EMBL/GenBank/DDBJ whole genome shotgun (WGS) entry which is preliminary data.</text>
</comment>
<keyword evidence="2" id="KW-0813">Transport</keyword>
<dbReference type="InterPro" id="IPR012165">
    <property type="entry name" value="Cyt_c3_hydrogenase_gsu"/>
</dbReference>
<dbReference type="Pfam" id="PF00175">
    <property type="entry name" value="NAD_binding_1"/>
    <property type="match status" value="1"/>
</dbReference>
<protein>
    <submittedName>
        <fullName evidence="12">Dihydroorotate dehydrogenase electron transfer subunit</fullName>
    </submittedName>
</protein>
<dbReference type="RefSeq" id="WP_411915512.1">
    <property type="nucleotide sequence ID" value="NZ_BAAFSF010000001.1"/>
</dbReference>
<dbReference type="InterPro" id="IPR037117">
    <property type="entry name" value="Dihydroorotate_DH_ele_sf"/>
</dbReference>
<dbReference type="Gene3D" id="2.40.30.10">
    <property type="entry name" value="Translation factors"/>
    <property type="match status" value="1"/>
</dbReference>
<dbReference type="Proteomes" id="UP001628220">
    <property type="component" value="Unassembled WGS sequence"/>
</dbReference>
<reference evidence="12 13" key="1">
    <citation type="journal article" date="2025" name="Int. J. Syst. Evol. Microbiol.">
        <title>Desulfovibrio falkowii sp. nov., Porphyromonas miyakawae sp. nov., Mediterraneibacter flintii sp. nov. and Owariibacterium komagatae gen. nov., sp. nov., isolated from human faeces.</title>
        <authorList>
            <person name="Hamaguchi T."/>
            <person name="Ohara M."/>
            <person name="Hisatomi A."/>
            <person name="Sekiguchi K."/>
            <person name="Takeda J.I."/>
            <person name="Ueyama J."/>
            <person name="Ito M."/>
            <person name="Nishiwaki H."/>
            <person name="Ogi T."/>
            <person name="Hirayama M."/>
            <person name="Ohkuma M."/>
            <person name="Sakamoto M."/>
            <person name="Ohno K."/>
        </authorList>
    </citation>
    <scope>NUCLEOTIDE SEQUENCE [LARGE SCALE GENOMIC DNA]</scope>
    <source>
        <strain evidence="12 13">13CB11C</strain>
    </source>
</reference>
<dbReference type="PANTHER" id="PTHR43513:SF3">
    <property type="entry name" value="DIHYDROOROTATE DEHYDROGENASE B (NAD(+)), ELECTRON TRANSFER SUBUNIT-RELATED"/>
    <property type="match status" value="1"/>
</dbReference>
<dbReference type="InterPro" id="IPR001433">
    <property type="entry name" value="OxRdtase_FAD/NAD-bd"/>
</dbReference>
<dbReference type="PRINTS" id="PR00409">
    <property type="entry name" value="PHDIOXRDTASE"/>
</dbReference>
<dbReference type="Pfam" id="PF00970">
    <property type="entry name" value="FAD_binding_6"/>
    <property type="match status" value="1"/>
</dbReference>
<keyword evidence="3" id="KW-0285">Flavoprotein</keyword>
<dbReference type="EMBL" id="BAAFSF010000001">
    <property type="protein sequence ID" value="GAB1251708.1"/>
    <property type="molecule type" value="Genomic_DNA"/>
</dbReference>
<evidence type="ECO:0000256" key="4">
    <source>
        <dbReference type="ARBA" id="ARBA00022714"/>
    </source>
</evidence>
<dbReference type="InterPro" id="IPR050353">
    <property type="entry name" value="PyrK_electron_transfer"/>
</dbReference>
<dbReference type="PIRSF" id="PIRSF006816">
    <property type="entry name" value="Cyc3_hyd_g"/>
    <property type="match status" value="1"/>
</dbReference>
<evidence type="ECO:0000259" key="11">
    <source>
        <dbReference type="PROSITE" id="PS51384"/>
    </source>
</evidence>
<evidence type="ECO:0000256" key="1">
    <source>
        <dbReference type="ARBA" id="ARBA00006422"/>
    </source>
</evidence>
<evidence type="ECO:0000256" key="2">
    <source>
        <dbReference type="ARBA" id="ARBA00022448"/>
    </source>
</evidence>
<dbReference type="Gene3D" id="3.40.50.80">
    <property type="entry name" value="Nucleotide-binding domain of ferredoxin-NADP reductase (FNR) module"/>
    <property type="match status" value="1"/>
</dbReference>
<proteinExistence type="inferred from homology"/>
<evidence type="ECO:0000256" key="6">
    <source>
        <dbReference type="ARBA" id="ARBA00022827"/>
    </source>
</evidence>
<evidence type="ECO:0000313" key="12">
    <source>
        <dbReference type="EMBL" id="GAB1251708.1"/>
    </source>
</evidence>
<keyword evidence="9" id="KW-0411">Iron-sulfur</keyword>
<evidence type="ECO:0000256" key="8">
    <source>
        <dbReference type="ARBA" id="ARBA00023004"/>
    </source>
</evidence>
<evidence type="ECO:0000256" key="7">
    <source>
        <dbReference type="ARBA" id="ARBA00022982"/>
    </source>
</evidence>
<evidence type="ECO:0000313" key="13">
    <source>
        <dbReference type="Proteomes" id="UP001628220"/>
    </source>
</evidence>
<evidence type="ECO:0000256" key="10">
    <source>
        <dbReference type="ARBA" id="ARBA00034078"/>
    </source>
</evidence>
<keyword evidence="4" id="KW-0001">2Fe-2S</keyword>
<dbReference type="Gene3D" id="2.10.240.10">
    <property type="entry name" value="Dihydroorotate dehydrogenase, electron transfer subunit"/>
    <property type="match status" value="1"/>
</dbReference>
<gene>
    <name evidence="12" type="ORF">Tsumi_08120</name>
</gene>
<comment type="cofactor">
    <cofactor evidence="10">
        <name>[2Fe-2S] cluster</name>
        <dbReference type="ChEBI" id="CHEBI:190135"/>
    </cofactor>
</comment>
<dbReference type="InterPro" id="IPR019480">
    <property type="entry name" value="Dihydroorotate_DH_Fe-S-bd"/>
</dbReference>
<evidence type="ECO:0000256" key="9">
    <source>
        <dbReference type="ARBA" id="ARBA00023014"/>
    </source>
</evidence>
<dbReference type="PROSITE" id="PS51384">
    <property type="entry name" value="FAD_FR"/>
    <property type="match status" value="1"/>
</dbReference>
<feature type="domain" description="FAD-binding FR-type" evidence="11">
    <location>
        <begin position="1"/>
        <end position="103"/>
    </location>
</feature>
<keyword evidence="13" id="KW-1185">Reference proteome</keyword>
<sequence>MQCIQAELVEHKELNEAYYLLLVRIPELERETFAPKAGQFVQIKADAPGVLLRRPISIADYDAENGLLSLVIQEVGKASRAWRKLPVGSILDLIGPLGVGFSLDASFSGAHPLLIGGGVGVAPLFFLAKELQRKNITPHILLGARTESLLLYKREFALLGSVYCTTDDGSYGVKGRVTDHPVLHDSLTSIYTCGPLIMMRAIVRFAKERGLPCEVSLENRMACGIGVCLCCVEATKRGNICCCSEGPVFNSDLLLWQ</sequence>
<dbReference type="PANTHER" id="PTHR43513">
    <property type="entry name" value="DIHYDROOROTATE DEHYDROGENASE B (NAD(+)), ELECTRON TRANSFER SUBUNIT"/>
    <property type="match status" value="1"/>
</dbReference>